<sequence>MDLAIEIQHVIISFIEQDQPTLLQLCLVSRSWYHATTIFLYKAPSFHLYSQLIRFAQSPHLHLVKTLNMQMIPHRWRLNMGTALLPILEQTNHVHRLDFGLCHQLQMPQLQATTSAYPIQSLSLHGLGNQVNDQVVEKWVTDHPDLLELDLSSCQITDASIYTIGNHCSKLVDLDLSGCEHISEDGIRHLTRHCQHIRHVNLQDCFNVVLDDDEVPDRSDDEFWQTDEEAD</sequence>
<dbReference type="OrthoDB" id="421226at2759"/>
<dbReference type="AlphaFoldDB" id="A0A1X2GJF8"/>
<name>A0A1X2GJF8_9FUNG</name>
<reference evidence="1 2" key="1">
    <citation type="submission" date="2016-07" db="EMBL/GenBank/DDBJ databases">
        <title>Pervasive Adenine N6-methylation of Active Genes in Fungi.</title>
        <authorList>
            <consortium name="DOE Joint Genome Institute"/>
            <person name="Mondo S.J."/>
            <person name="Dannebaum R.O."/>
            <person name="Kuo R.C."/>
            <person name="Labutti K."/>
            <person name="Haridas S."/>
            <person name="Kuo A."/>
            <person name="Salamov A."/>
            <person name="Ahrendt S.R."/>
            <person name="Lipzen A."/>
            <person name="Sullivan W."/>
            <person name="Andreopoulos W.B."/>
            <person name="Clum A."/>
            <person name="Lindquist E."/>
            <person name="Daum C."/>
            <person name="Ramamoorthy G.K."/>
            <person name="Gryganskyi A."/>
            <person name="Culley D."/>
            <person name="Magnuson J.K."/>
            <person name="James T.Y."/>
            <person name="O'Malley M.A."/>
            <person name="Stajich J.E."/>
            <person name="Spatafora J.W."/>
            <person name="Visel A."/>
            <person name="Grigoriev I.V."/>
        </authorList>
    </citation>
    <scope>NUCLEOTIDE SEQUENCE [LARGE SCALE GENOMIC DNA]</scope>
    <source>
        <strain evidence="1 2">NRRL 3301</strain>
    </source>
</reference>
<dbReference type="InterPro" id="IPR001611">
    <property type="entry name" value="Leu-rich_rpt"/>
</dbReference>
<dbReference type="Gene3D" id="3.80.10.10">
    <property type="entry name" value="Ribonuclease Inhibitor"/>
    <property type="match status" value="1"/>
</dbReference>
<keyword evidence="2" id="KW-1185">Reference proteome</keyword>
<organism evidence="1 2">
    <name type="scientific">Hesseltinella vesiculosa</name>
    <dbReference type="NCBI Taxonomy" id="101127"/>
    <lineage>
        <taxon>Eukaryota</taxon>
        <taxon>Fungi</taxon>
        <taxon>Fungi incertae sedis</taxon>
        <taxon>Mucoromycota</taxon>
        <taxon>Mucoromycotina</taxon>
        <taxon>Mucoromycetes</taxon>
        <taxon>Mucorales</taxon>
        <taxon>Cunninghamellaceae</taxon>
        <taxon>Hesseltinella</taxon>
    </lineage>
</organism>
<dbReference type="SUPFAM" id="SSF52047">
    <property type="entry name" value="RNI-like"/>
    <property type="match status" value="1"/>
</dbReference>
<dbReference type="EMBL" id="MCGT01000013">
    <property type="protein sequence ID" value="ORX54418.1"/>
    <property type="molecule type" value="Genomic_DNA"/>
</dbReference>
<dbReference type="Pfam" id="PF13516">
    <property type="entry name" value="LRR_6"/>
    <property type="match status" value="2"/>
</dbReference>
<protein>
    <recommendedName>
        <fullName evidence="3">RNI-like protein</fullName>
    </recommendedName>
</protein>
<comment type="caution">
    <text evidence="1">The sequence shown here is derived from an EMBL/GenBank/DDBJ whole genome shotgun (WGS) entry which is preliminary data.</text>
</comment>
<dbReference type="STRING" id="101127.A0A1X2GJF8"/>
<proteinExistence type="predicted"/>
<dbReference type="InterPro" id="IPR032675">
    <property type="entry name" value="LRR_dom_sf"/>
</dbReference>
<evidence type="ECO:0000313" key="2">
    <source>
        <dbReference type="Proteomes" id="UP000242146"/>
    </source>
</evidence>
<dbReference type="PANTHER" id="PTHR13318">
    <property type="entry name" value="PARTNER OF PAIRED, ISOFORM B-RELATED"/>
    <property type="match status" value="1"/>
</dbReference>
<gene>
    <name evidence="1" type="ORF">DM01DRAFT_1304991</name>
</gene>
<accession>A0A1X2GJF8</accession>
<evidence type="ECO:0000313" key="1">
    <source>
        <dbReference type="EMBL" id="ORX54418.1"/>
    </source>
</evidence>
<dbReference type="Proteomes" id="UP000242146">
    <property type="component" value="Unassembled WGS sequence"/>
</dbReference>
<dbReference type="SMART" id="SM00367">
    <property type="entry name" value="LRR_CC"/>
    <property type="match status" value="2"/>
</dbReference>
<dbReference type="InterPro" id="IPR006553">
    <property type="entry name" value="Leu-rich_rpt_Cys-con_subtyp"/>
</dbReference>
<evidence type="ECO:0008006" key="3">
    <source>
        <dbReference type="Google" id="ProtNLM"/>
    </source>
</evidence>
<dbReference type="GO" id="GO:0019005">
    <property type="term" value="C:SCF ubiquitin ligase complex"/>
    <property type="evidence" value="ECO:0007669"/>
    <property type="project" value="TreeGrafter"/>
</dbReference>
<dbReference type="GO" id="GO:0031146">
    <property type="term" value="P:SCF-dependent proteasomal ubiquitin-dependent protein catabolic process"/>
    <property type="evidence" value="ECO:0007669"/>
    <property type="project" value="TreeGrafter"/>
</dbReference>